<dbReference type="PANTHER" id="PTHR43464">
    <property type="entry name" value="METHYLTRANSFERASE"/>
    <property type="match status" value="1"/>
</dbReference>
<keyword evidence="6" id="KW-1185">Reference proteome</keyword>
<evidence type="ECO:0000256" key="3">
    <source>
        <dbReference type="ARBA" id="ARBA00022691"/>
    </source>
</evidence>
<evidence type="ECO:0000313" key="6">
    <source>
        <dbReference type="Proteomes" id="UP000294558"/>
    </source>
</evidence>
<dbReference type="Gene3D" id="3.40.50.150">
    <property type="entry name" value="Vaccinia Virus protein VP39"/>
    <property type="match status" value="1"/>
</dbReference>
<keyword evidence="2 5" id="KW-0808">Transferase</keyword>
<dbReference type="GO" id="GO:0008168">
    <property type="term" value="F:methyltransferase activity"/>
    <property type="evidence" value="ECO:0007669"/>
    <property type="project" value="UniProtKB-KW"/>
</dbReference>
<dbReference type="EMBL" id="SOAU01000001">
    <property type="protein sequence ID" value="TDT14456.1"/>
    <property type="molecule type" value="Genomic_DNA"/>
</dbReference>
<name>A0A4R7HWC8_9ACTN</name>
<gene>
    <name evidence="5" type="ORF">BDK89_0010</name>
</gene>
<comment type="caution">
    <text evidence="5">The sequence shown here is derived from an EMBL/GenBank/DDBJ whole genome shotgun (WGS) entry which is preliminary data.</text>
</comment>
<dbReference type="RefSeq" id="WP_133867003.1">
    <property type="nucleotide sequence ID" value="NZ_SOAU01000001.1"/>
</dbReference>
<dbReference type="SUPFAM" id="SSF53335">
    <property type="entry name" value="S-adenosyl-L-methionine-dependent methyltransferases"/>
    <property type="match status" value="1"/>
</dbReference>
<dbReference type="InterPro" id="IPR029063">
    <property type="entry name" value="SAM-dependent_MTases_sf"/>
</dbReference>
<sequence length="194" mass="20863">MNGPSRWSAASGVQRGADYDERWARMEAAGVSIHGEADFIGRYEPSSVLDAGCGTGRVAIELARRGVDVVGVDLDPPMLEAAREKAPDLEWVAADLRTVDLGRRFDVVAAPGNVMIFLAPGTEREVVANLARHLEPDGVLVAGFQLGGRYDLQHYDVDCDAAGLTLVERFATWEGAPWHHGGDYAVSAHRPAKA</sequence>
<feature type="domain" description="Methyltransferase" evidence="4">
    <location>
        <begin position="48"/>
        <end position="138"/>
    </location>
</feature>
<dbReference type="Pfam" id="PF13649">
    <property type="entry name" value="Methyltransf_25"/>
    <property type="match status" value="1"/>
</dbReference>
<reference evidence="5 6" key="1">
    <citation type="submission" date="2019-03" db="EMBL/GenBank/DDBJ databases">
        <title>Sequencing the genomes of 1000 actinobacteria strains.</title>
        <authorList>
            <person name="Klenk H.-P."/>
        </authorList>
    </citation>
    <scope>NUCLEOTIDE SEQUENCE [LARGE SCALE GENOMIC DNA]</scope>
    <source>
        <strain evidence="5 6">DSM 18936</strain>
    </source>
</reference>
<proteinExistence type="predicted"/>
<organism evidence="5 6">
    <name type="scientific">Ilumatobacter fluminis</name>
    <dbReference type="NCBI Taxonomy" id="467091"/>
    <lineage>
        <taxon>Bacteria</taxon>
        <taxon>Bacillati</taxon>
        <taxon>Actinomycetota</taxon>
        <taxon>Acidimicrobiia</taxon>
        <taxon>Acidimicrobiales</taxon>
        <taxon>Ilumatobacteraceae</taxon>
        <taxon>Ilumatobacter</taxon>
    </lineage>
</organism>
<dbReference type="GO" id="GO:0032259">
    <property type="term" value="P:methylation"/>
    <property type="evidence" value="ECO:0007669"/>
    <property type="project" value="UniProtKB-KW"/>
</dbReference>
<dbReference type="AlphaFoldDB" id="A0A4R7HWC8"/>
<dbReference type="PANTHER" id="PTHR43464:SF19">
    <property type="entry name" value="UBIQUINONE BIOSYNTHESIS O-METHYLTRANSFERASE, MITOCHONDRIAL"/>
    <property type="match status" value="1"/>
</dbReference>
<evidence type="ECO:0000259" key="4">
    <source>
        <dbReference type="Pfam" id="PF13649"/>
    </source>
</evidence>
<keyword evidence="3" id="KW-0949">S-adenosyl-L-methionine</keyword>
<evidence type="ECO:0000256" key="2">
    <source>
        <dbReference type="ARBA" id="ARBA00022679"/>
    </source>
</evidence>
<accession>A0A4R7HWC8</accession>
<evidence type="ECO:0000256" key="1">
    <source>
        <dbReference type="ARBA" id="ARBA00022603"/>
    </source>
</evidence>
<evidence type="ECO:0000313" key="5">
    <source>
        <dbReference type="EMBL" id="TDT14456.1"/>
    </source>
</evidence>
<protein>
    <submittedName>
        <fullName evidence="5">Methyltransferase family protein</fullName>
    </submittedName>
</protein>
<dbReference type="InterPro" id="IPR041698">
    <property type="entry name" value="Methyltransf_25"/>
</dbReference>
<dbReference type="Proteomes" id="UP000294558">
    <property type="component" value="Unassembled WGS sequence"/>
</dbReference>
<dbReference type="CDD" id="cd02440">
    <property type="entry name" value="AdoMet_MTases"/>
    <property type="match status" value="1"/>
</dbReference>
<dbReference type="OrthoDB" id="7062303at2"/>
<keyword evidence="1 5" id="KW-0489">Methyltransferase</keyword>